<evidence type="ECO:0000259" key="1">
    <source>
        <dbReference type="Pfam" id="PF00535"/>
    </source>
</evidence>
<dbReference type="Gene3D" id="3.90.550.10">
    <property type="entry name" value="Spore Coat Polysaccharide Biosynthesis Protein SpsA, Chain A"/>
    <property type="match status" value="1"/>
</dbReference>
<dbReference type="Proteomes" id="UP000236738">
    <property type="component" value="Unassembled WGS sequence"/>
</dbReference>
<dbReference type="InterPro" id="IPR029044">
    <property type="entry name" value="Nucleotide-diphossugar_trans"/>
</dbReference>
<evidence type="ECO:0000313" key="3">
    <source>
        <dbReference type="Proteomes" id="UP000236738"/>
    </source>
</evidence>
<gene>
    <name evidence="2" type="ORF">SAMN05421847_2522</name>
</gene>
<dbReference type="Pfam" id="PF00535">
    <property type="entry name" value="Glycos_transf_2"/>
    <property type="match status" value="1"/>
</dbReference>
<evidence type="ECO:0000313" key="2">
    <source>
        <dbReference type="EMBL" id="SEG50035.1"/>
    </source>
</evidence>
<proteinExistence type="predicted"/>
<dbReference type="SUPFAM" id="SSF53448">
    <property type="entry name" value="Nucleotide-diphospho-sugar transferases"/>
    <property type="match status" value="1"/>
</dbReference>
<dbReference type="AlphaFoldDB" id="A0A1H6APP7"/>
<organism evidence="2 3">
    <name type="scientific">Halpernia humi</name>
    <dbReference type="NCBI Taxonomy" id="493375"/>
    <lineage>
        <taxon>Bacteria</taxon>
        <taxon>Pseudomonadati</taxon>
        <taxon>Bacteroidota</taxon>
        <taxon>Flavobacteriia</taxon>
        <taxon>Flavobacteriales</taxon>
        <taxon>Weeksellaceae</taxon>
        <taxon>Chryseobacterium group</taxon>
        <taxon>Halpernia</taxon>
    </lineage>
</organism>
<keyword evidence="3" id="KW-1185">Reference proteome</keyword>
<dbReference type="InterPro" id="IPR001173">
    <property type="entry name" value="Glyco_trans_2-like"/>
</dbReference>
<sequence>MYFTKMMNTPLFSILIAQYNNGKFFEDCYKSIMAQTYQNWEAIIVDDCSNDNSLQQIKKLIGEDHRFKIFTNDQNKGCGFTKRKCVELASGEICAFLDPDDTISEIAVEEMVKTHIELPDTGLVYSNFIYCDDNLNQKEIHFQNAVVNFSSDFFNLKGEISHFATFKKSFYEKTSGIDEFLIRAVDQDLYLKLYEVGKVFYINKNFYYYRIHDGGISTNENKRKAKYWHWVVIIAAARRRKVNIENLFMDIETIPFRERALELEIANYNKSIIFKALRKIGIFKI</sequence>
<name>A0A1H6APP7_9FLAO</name>
<dbReference type="PANTHER" id="PTHR22916">
    <property type="entry name" value="GLYCOSYLTRANSFERASE"/>
    <property type="match status" value="1"/>
</dbReference>
<dbReference type="GO" id="GO:0016758">
    <property type="term" value="F:hexosyltransferase activity"/>
    <property type="evidence" value="ECO:0007669"/>
    <property type="project" value="UniProtKB-ARBA"/>
</dbReference>
<dbReference type="RefSeq" id="WP_103914380.1">
    <property type="nucleotide sequence ID" value="NZ_FNUS01000006.1"/>
</dbReference>
<protein>
    <submittedName>
        <fullName evidence="2">Glycosyltransferase involved in cell wall bisynthesis</fullName>
    </submittedName>
</protein>
<keyword evidence="2" id="KW-0808">Transferase</keyword>
<dbReference type="PANTHER" id="PTHR22916:SF3">
    <property type="entry name" value="UDP-GLCNAC:BETAGAL BETA-1,3-N-ACETYLGLUCOSAMINYLTRANSFERASE-LIKE PROTEIN 1"/>
    <property type="match status" value="1"/>
</dbReference>
<feature type="domain" description="Glycosyltransferase 2-like" evidence="1">
    <location>
        <begin position="13"/>
        <end position="173"/>
    </location>
</feature>
<reference evidence="3" key="1">
    <citation type="submission" date="2016-10" db="EMBL/GenBank/DDBJ databases">
        <authorList>
            <person name="Varghese N."/>
            <person name="Submissions S."/>
        </authorList>
    </citation>
    <scope>NUCLEOTIDE SEQUENCE [LARGE SCALE GENOMIC DNA]</scope>
    <source>
        <strain evidence="3">DSM 21580</strain>
    </source>
</reference>
<accession>A0A1H6APP7</accession>
<dbReference type="EMBL" id="FNUS01000006">
    <property type="protein sequence ID" value="SEG50035.1"/>
    <property type="molecule type" value="Genomic_DNA"/>
</dbReference>